<evidence type="ECO:0000313" key="3">
    <source>
        <dbReference type="EMBL" id="MEJ2905185.1"/>
    </source>
</evidence>
<dbReference type="Pfam" id="PF00583">
    <property type="entry name" value="Acetyltransf_1"/>
    <property type="match status" value="1"/>
</dbReference>
<evidence type="ECO:0000313" key="4">
    <source>
        <dbReference type="Proteomes" id="UP001378956"/>
    </source>
</evidence>
<evidence type="ECO:0000259" key="2">
    <source>
        <dbReference type="PROSITE" id="PS51186"/>
    </source>
</evidence>
<accession>A0ABU8NUU2</accession>
<sequence length="164" mass="19488">MEKTQDITIRTEIRPGDLGYVMYRHGKIYGEEYNYGVNFESYVGAGLHEFYKNHDPELDRAWICEQGHKIVGFMLLMHRENGTAQLRYFYFEPECRGLGLGNTLMQLFMDFAKERKYKHAYLWTTDHLPAAHHLYKKFGFRLTEEKPSNDFGKPLVEQRYDLAF</sequence>
<dbReference type="EMBL" id="JBBEUB010000010">
    <property type="protein sequence ID" value="MEJ2905185.1"/>
    <property type="molecule type" value="Genomic_DNA"/>
</dbReference>
<evidence type="ECO:0000256" key="1">
    <source>
        <dbReference type="ARBA" id="ARBA00022679"/>
    </source>
</evidence>
<dbReference type="SUPFAM" id="SSF55729">
    <property type="entry name" value="Acyl-CoA N-acyltransferases (Nat)"/>
    <property type="match status" value="1"/>
</dbReference>
<dbReference type="CDD" id="cd04301">
    <property type="entry name" value="NAT_SF"/>
    <property type="match status" value="1"/>
</dbReference>
<gene>
    <name evidence="3" type="ORF">WAE58_22255</name>
</gene>
<dbReference type="Proteomes" id="UP001378956">
    <property type="component" value="Unassembled WGS sequence"/>
</dbReference>
<protein>
    <submittedName>
        <fullName evidence="3">GNAT family N-acetyltransferase</fullName>
    </submittedName>
</protein>
<feature type="domain" description="N-acetyltransferase" evidence="2">
    <location>
        <begin position="7"/>
        <end position="162"/>
    </location>
</feature>
<keyword evidence="1" id="KW-0808">Transferase</keyword>
<name>A0ABU8NUU2_9SPHI</name>
<dbReference type="InterPro" id="IPR050769">
    <property type="entry name" value="NAT_camello-type"/>
</dbReference>
<reference evidence="3 4" key="1">
    <citation type="submission" date="2024-03" db="EMBL/GenBank/DDBJ databases">
        <title>Sequence of Lycoming College Course Isolates.</title>
        <authorList>
            <person name="Plotts O."/>
            <person name="Newman J."/>
        </authorList>
    </citation>
    <scope>NUCLEOTIDE SEQUENCE [LARGE SCALE GENOMIC DNA]</scope>
    <source>
        <strain evidence="3 4">CJB-3</strain>
    </source>
</reference>
<comment type="caution">
    <text evidence="3">The sequence shown here is derived from an EMBL/GenBank/DDBJ whole genome shotgun (WGS) entry which is preliminary data.</text>
</comment>
<dbReference type="PROSITE" id="PS51186">
    <property type="entry name" value="GNAT"/>
    <property type="match status" value="1"/>
</dbReference>
<dbReference type="Gene3D" id="3.40.630.30">
    <property type="match status" value="1"/>
</dbReference>
<dbReference type="InterPro" id="IPR000182">
    <property type="entry name" value="GNAT_dom"/>
</dbReference>
<keyword evidence="4" id="KW-1185">Reference proteome</keyword>
<organism evidence="3 4">
    <name type="scientific">Pedobacter panaciterrae</name>
    <dbReference type="NCBI Taxonomy" id="363849"/>
    <lineage>
        <taxon>Bacteria</taxon>
        <taxon>Pseudomonadati</taxon>
        <taxon>Bacteroidota</taxon>
        <taxon>Sphingobacteriia</taxon>
        <taxon>Sphingobacteriales</taxon>
        <taxon>Sphingobacteriaceae</taxon>
        <taxon>Pedobacter</taxon>
    </lineage>
</organism>
<dbReference type="RefSeq" id="WP_337717761.1">
    <property type="nucleotide sequence ID" value="NZ_JBBEUB010000010.1"/>
</dbReference>
<dbReference type="PANTHER" id="PTHR13947:SF37">
    <property type="entry name" value="LD18367P"/>
    <property type="match status" value="1"/>
</dbReference>
<dbReference type="InterPro" id="IPR016181">
    <property type="entry name" value="Acyl_CoA_acyltransferase"/>
</dbReference>
<dbReference type="PANTHER" id="PTHR13947">
    <property type="entry name" value="GNAT FAMILY N-ACETYLTRANSFERASE"/>
    <property type="match status" value="1"/>
</dbReference>
<proteinExistence type="predicted"/>